<evidence type="ECO:0000256" key="4">
    <source>
        <dbReference type="ARBA" id="ARBA00023242"/>
    </source>
</evidence>
<feature type="non-terminal residue" evidence="7">
    <location>
        <position position="171"/>
    </location>
</feature>
<keyword evidence="4" id="KW-0539">Nucleus</keyword>
<keyword evidence="8" id="KW-1185">Reference proteome</keyword>
<feature type="compositionally biased region" description="Low complexity" evidence="5">
    <location>
        <begin position="49"/>
        <end position="60"/>
    </location>
</feature>
<evidence type="ECO:0000256" key="3">
    <source>
        <dbReference type="ARBA" id="ARBA00023125"/>
    </source>
</evidence>
<dbReference type="Pfam" id="PF00447">
    <property type="entry name" value="HSF_DNA-bind"/>
    <property type="match status" value="1"/>
</dbReference>
<evidence type="ECO:0000259" key="6">
    <source>
        <dbReference type="Pfam" id="PF00447"/>
    </source>
</evidence>
<accession>A0A7L4CIM5</accession>
<keyword evidence="3" id="KW-0238">DNA-binding</keyword>
<dbReference type="Gene3D" id="1.10.10.10">
    <property type="entry name" value="Winged helix-like DNA-binding domain superfamily/Winged helix DNA-binding domain"/>
    <property type="match status" value="1"/>
</dbReference>
<organism evidence="7 8">
    <name type="scientific">Nyctiprogne leucopyga</name>
    <dbReference type="NCBI Taxonomy" id="382315"/>
    <lineage>
        <taxon>Eukaryota</taxon>
        <taxon>Metazoa</taxon>
        <taxon>Chordata</taxon>
        <taxon>Craniata</taxon>
        <taxon>Vertebrata</taxon>
        <taxon>Euteleostomi</taxon>
        <taxon>Archelosauria</taxon>
        <taxon>Archosauria</taxon>
        <taxon>Dinosauria</taxon>
        <taxon>Saurischia</taxon>
        <taxon>Theropoda</taxon>
        <taxon>Coelurosauria</taxon>
        <taxon>Aves</taxon>
        <taxon>Neognathae</taxon>
        <taxon>Neoaves</taxon>
        <taxon>Strisores</taxon>
        <taxon>Caprimulgiformes</taxon>
        <taxon>Caprimulgidae</taxon>
        <taxon>Chordeilinae</taxon>
        <taxon>Nyctiprogne</taxon>
    </lineage>
</organism>
<evidence type="ECO:0000313" key="8">
    <source>
        <dbReference type="Proteomes" id="UP000551823"/>
    </source>
</evidence>
<protein>
    <submittedName>
        <fullName evidence="7">HSFY1 protein</fullName>
    </submittedName>
</protein>
<dbReference type="InterPro" id="IPR036388">
    <property type="entry name" value="WH-like_DNA-bd_sf"/>
</dbReference>
<name>A0A7L4CIM5_9AVES</name>
<proteinExistence type="inferred from homology"/>
<dbReference type="GO" id="GO:0003700">
    <property type="term" value="F:DNA-binding transcription factor activity"/>
    <property type="evidence" value="ECO:0007669"/>
    <property type="project" value="InterPro"/>
</dbReference>
<evidence type="ECO:0000256" key="1">
    <source>
        <dbReference type="ARBA" id="ARBA00004123"/>
    </source>
</evidence>
<feature type="non-terminal residue" evidence="7">
    <location>
        <position position="1"/>
    </location>
</feature>
<dbReference type="SUPFAM" id="SSF46785">
    <property type="entry name" value="Winged helix' DNA-binding domain"/>
    <property type="match status" value="1"/>
</dbReference>
<dbReference type="Proteomes" id="UP000551823">
    <property type="component" value="Unassembled WGS sequence"/>
</dbReference>
<dbReference type="GO" id="GO:0043565">
    <property type="term" value="F:sequence-specific DNA binding"/>
    <property type="evidence" value="ECO:0007669"/>
    <property type="project" value="InterPro"/>
</dbReference>
<comment type="caution">
    <text evidence="7">The sequence shown here is derived from an EMBL/GenBank/DDBJ whole genome shotgun (WGS) entry which is preliminary data.</text>
</comment>
<evidence type="ECO:0000256" key="5">
    <source>
        <dbReference type="SAM" id="MobiDB-lite"/>
    </source>
</evidence>
<evidence type="ECO:0000256" key="2">
    <source>
        <dbReference type="ARBA" id="ARBA00006403"/>
    </source>
</evidence>
<dbReference type="AlphaFoldDB" id="A0A7L4CIM5"/>
<sequence length="171" mass="18875">MDLSSLDTSWTSDLEEGGWWTVSSRHDDTGSYWVAAIRPPPDENTLQASSDESSSPTTDSNFSDNISDNTNQLSACSFLEKLWKIVSSHRFKSVWWGDDGNCIVMAEELFREEVLGRRGPLKIFETQSMRGFLLQLNRHGFSKMGGKSPILASIKELQAVAAAGSALGKVL</sequence>
<gene>
    <name evidence="7" type="primary">Hsfy1_2</name>
    <name evidence="7" type="ORF">NYCLEU_R14537</name>
</gene>
<dbReference type="InterPro" id="IPR036390">
    <property type="entry name" value="WH_DNA-bd_sf"/>
</dbReference>
<reference evidence="7 8" key="1">
    <citation type="submission" date="2019-09" db="EMBL/GenBank/DDBJ databases">
        <title>Bird 10,000 Genomes (B10K) Project - Family phase.</title>
        <authorList>
            <person name="Zhang G."/>
        </authorList>
    </citation>
    <scope>NUCLEOTIDE SEQUENCE [LARGE SCALE GENOMIC DNA]</scope>
    <source>
        <strain evidence="7">B10K-DU-005-01</strain>
    </source>
</reference>
<evidence type="ECO:0000313" key="7">
    <source>
        <dbReference type="EMBL" id="NXW49979.1"/>
    </source>
</evidence>
<dbReference type="EMBL" id="VZZU01003793">
    <property type="protein sequence ID" value="NXW49979.1"/>
    <property type="molecule type" value="Genomic_DNA"/>
</dbReference>
<dbReference type="GO" id="GO:0005634">
    <property type="term" value="C:nucleus"/>
    <property type="evidence" value="ECO:0007669"/>
    <property type="project" value="UniProtKB-SubCell"/>
</dbReference>
<feature type="region of interest" description="Disordered" evidence="5">
    <location>
        <begin position="36"/>
        <end position="66"/>
    </location>
</feature>
<feature type="domain" description="HSF-type DNA-binding" evidence="6">
    <location>
        <begin position="78"/>
        <end position="146"/>
    </location>
</feature>
<comment type="similarity">
    <text evidence="2">Belongs to the HSF family.</text>
</comment>
<comment type="subcellular location">
    <subcellularLocation>
        <location evidence="1">Nucleus</location>
    </subcellularLocation>
</comment>
<dbReference type="InterPro" id="IPR000232">
    <property type="entry name" value="HSF_DNA-bd"/>
</dbReference>